<feature type="binding site" evidence="1">
    <location>
        <position position="109"/>
    </location>
    <ligand>
        <name>Fe cation</name>
        <dbReference type="ChEBI" id="CHEBI:24875"/>
    </ligand>
</feature>
<evidence type="ECO:0000313" key="3">
    <source>
        <dbReference type="Proteomes" id="UP000029713"/>
    </source>
</evidence>
<keyword evidence="1" id="KW-1003">Cell membrane</keyword>
<dbReference type="GO" id="GO:0016121">
    <property type="term" value="P:carotene catabolic process"/>
    <property type="evidence" value="ECO:0007669"/>
    <property type="project" value="UniProtKB-UniRule"/>
</dbReference>
<dbReference type="GO" id="GO:0003834">
    <property type="term" value="F:beta-carotene 15,15'-dioxygenase activity"/>
    <property type="evidence" value="ECO:0007669"/>
    <property type="project" value="UniProtKB-EC"/>
</dbReference>
<dbReference type="EMBL" id="JPMX01000052">
    <property type="protein sequence ID" value="KGH46328.1"/>
    <property type="molecule type" value="Genomic_DNA"/>
</dbReference>
<dbReference type="Proteomes" id="UP000029713">
    <property type="component" value="Unassembled WGS sequence"/>
</dbReference>
<dbReference type="RefSeq" id="WP_036336100.1">
    <property type="nucleotide sequence ID" value="NZ_JPMX01000052.1"/>
</dbReference>
<keyword evidence="1" id="KW-1133">Transmembrane helix</keyword>
<comment type="cofactor">
    <cofactor evidence="1">
        <name>Fe(2+)</name>
        <dbReference type="ChEBI" id="CHEBI:29033"/>
    </cofactor>
</comment>
<dbReference type="AlphaFoldDB" id="A0A098Y658"/>
<feature type="transmembrane region" description="Helical" evidence="1">
    <location>
        <begin position="12"/>
        <end position="31"/>
    </location>
</feature>
<dbReference type="NCBIfam" id="TIGR03753">
    <property type="entry name" value="blh_monoox"/>
    <property type="match status" value="1"/>
</dbReference>
<keyword evidence="1" id="KW-0472">Membrane</keyword>
<name>A0A098Y658_9ACTN</name>
<keyword evidence="1" id="KW-0479">Metal-binding</keyword>
<keyword evidence="1" id="KW-0408">Iron</keyword>
<gene>
    <name evidence="2" type="ORF">IN07_12435</name>
</gene>
<comment type="caution">
    <text evidence="1">Lacks conserved residue(s) required for the propagation of feature annotation.</text>
</comment>
<keyword evidence="3" id="KW-1185">Reference proteome</keyword>
<keyword evidence="1" id="KW-0560">Oxidoreductase</keyword>
<feature type="transmembrane region" description="Helical" evidence="1">
    <location>
        <begin position="207"/>
        <end position="227"/>
    </location>
</feature>
<comment type="catalytic activity">
    <reaction evidence="1">
        <text>all-trans-beta-carotene + O2 = 2 all-trans-retinal</text>
        <dbReference type="Rhea" id="RHEA:32887"/>
        <dbReference type="ChEBI" id="CHEBI:15379"/>
        <dbReference type="ChEBI" id="CHEBI:17579"/>
        <dbReference type="ChEBI" id="CHEBI:17898"/>
        <dbReference type="EC" id="1.13.11.63"/>
    </reaction>
</comment>
<comment type="caution">
    <text evidence="2">The sequence shown here is derived from an EMBL/GenBank/DDBJ whole genome shotgun (WGS) entry which is preliminary data.</text>
</comment>
<dbReference type="EC" id="1.13.11.63" evidence="1"/>
<comment type="subcellular location">
    <subcellularLocation>
        <location evidence="1">Cell membrane</location>
        <topology evidence="1">Multi-pass membrane protein</topology>
    </subcellularLocation>
</comment>
<keyword evidence="1" id="KW-0223">Dioxygenase</keyword>
<feature type="transmembrane region" description="Helical" evidence="1">
    <location>
        <begin position="177"/>
        <end position="195"/>
    </location>
</feature>
<keyword evidence="1" id="KW-0812">Transmembrane</keyword>
<feature type="binding site" evidence="1">
    <location>
        <position position="53"/>
    </location>
    <ligand>
        <name>Fe cation</name>
        <dbReference type="ChEBI" id="CHEBI:24875"/>
    </ligand>
</feature>
<feature type="transmembrane region" description="Helical" evidence="1">
    <location>
        <begin position="72"/>
        <end position="93"/>
    </location>
</feature>
<sequence>MTARAPLRVTALTTRLSVGVVGAVVAVAVLLPAQVSAWGLGILAVGVLVGLPHGAVDHLVPDWVAGRPERMLRPGVLVGYAVTALLALGALLVTPVVSLLLLFVVSAVHFGMGEVAFDAERSGTPWRPALRDVAPVVGLGGLPIAVPLARWPEEADRVLAALSPELPGLLTPGVRQAALAVVAVALLGTVCAALACGRPGWAAEAGLLAALFTLAPPAAAFGAYFGGWHAVRHIGRLLVLDPRNGADLTAGRLGAPLLRYATAAAVPTGVALAGIALLVLGAQRPDWTAGALAVLLGLTVPHMAVVALLDRRSPARLQQQPVRVDPSAGG</sequence>
<feature type="transmembrane region" description="Helical" evidence="1">
    <location>
        <begin position="257"/>
        <end position="281"/>
    </location>
</feature>
<reference evidence="2 3" key="1">
    <citation type="submission" date="2014-07" db="EMBL/GenBank/DDBJ databases">
        <title>Biosystematic studies on Modestobacter strains isolated from extreme hyper-arid desert soil and from historic building.</title>
        <authorList>
            <person name="Bukarasam K."/>
            <person name="Bull A."/>
            <person name="Girard G."/>
            <person name="van Wezel G."/>
            <person name="Goodfellow M."/>
        </authorList>
    </citation>
    <scope>NUCLEOTIDE SEQUENCE [LARGE SCALE GENOMIC DNA]</scope>
    <source>
        <strain evidence="2 3">KNN45-2b</strain>
    </source>
</reference>
<dbReference type="HAMAP" id="MF_02093">
    <property type="entry name" value="Beta_carotene_diox"/>
    <property type="match status" value="1"/>
</dbReference>
<feature type="binding site" evidence="1">
    <location>
        <position position="229"/>
    </location>
    <ligand>
        <name>Fe cation</name>
        <dbReference type="ChEBI" id="CHEBI:24875"/>
    </ligand>
</feature>
<dbReference type="InterPro" id="IPR022270">
    <property type="entry name" value="Blh_diox"/>
</dbReference>
<evidence type="ECO:0000313" key="2">
    <source>
        <dbReference type="EMBL" id="KGH46328.1"/>
    </source>
</evidence>
<comment type="function">
    <text evidence="1">Catalyzes the cleavage of beta-carotene at its central double bond (15,15') to yield two molecules of all-trans-retinal.</text>
</comment>
<feature type="transmembrane region" description="Helical" evidence="1">
    <location>
        <begin position="287"/>
        <end position="309"/>
    </location>
</feature>
<dbReference type="Pfam" id="PF15461">
    <property type="entry name" value="BCD"/>
    <property type="match status" value="1"/>
</dbReference>
<accession>A0A098Y658</accession>
<evidence type="ECO:0000256" key="1">
    <source>
        <dbReference type="HAMAP-Rule" id="MF_02093"/>
    </source>
</evidence>
<dbReference type="GO" id="GO:0005886">
    <property type="term" value="C:plasma membrane"/>
    <property type="evidence" value="ECO:0007669"/>
    <property type="project" value="UniProtKB-SubCell"/>
</dbReference>
<dbReference type="GO" id="GO:0010436">
    <property type="term" value="F:carotenoid dioxygenase activity"/>
    <property type="evidence" value="ECO:0007669"/>
    <property type="project" value="UniProtKB-UniRule"/>
</dbReference>
<feature type="binding site" evidence="1">
    <location>
        <position position="233"/>
    </location>
    <ligand>
        <name>Fe cation</name>
        <dbReference type="ChEBI" id="CHEBI:24875"/>
    </ligand>
</feature>
<comment type="similarity">
    <text evidence="1">Belongs to the Brp/Blh beta-carotene diooxygenase family.</text>
</comment>
<dbReference type="GO" id="GO:0005506">
    <property type="term" value="F:iron ion binding"/>
    <property type="evidence" value="ECO:0007669"/>
    <property type="project" value="UniProtKB-UniRule"/>
</dbReference>
<organism evidence="2 3">
    <name type="scientific">Modestobacter caceresii</name>
    <dbReference type="NCBI Taxonomy" id="1522368"/>
    <lineage>
        <taxon>Bacteria</taxon>
        <taxon>Bacillati</taxon>
        <taxon>Actinomycetota</taxon>
        <taxon>Actinomycetes</taxon>
        <taxon>Geodermatophilales</taxon>
        <taxon>Geodermatophilaceae</taxon>
        <taxon>Modestobacter</taxon>
    </lineage>
</organism>
<proteinExistence type="inferred from homology"/>
<protein>
    <recommendedName>
        <fullName evidence="1">Probable beta-carotene 15,15'-dioxygenase</fullName>
        <ecNumber evidence="1">1.13.11.63</ecNumber>
    </recommendedName>
</protein>